<evidence type="ECO:0000313" key="1">
    <source>
        <dbReference type="EMBL" id="KAJ0098008.1"/>
    </source>
</evidence>
<gene>
    <name evidence="1" type="ORF">Patl1_28584</name>
</gene>
<comment type="caution">
    <text evidence="1">The sequence shown here is derived from an EMBL/GenBank/DDBJ whole genome shotgun (WGS) entry which is preliminary data.</text>
</comment>
<accession>A0ACC1BGD7</accession>
<evidence type="ECO:0000313" key="2">
    <source>
        <dbReference type="Proteomes" id="UP001164250"/>
    </source>
</evidence>
<keyword evidence="2" id="KW-1185">Reference proteome</keyword>
<reference evidence="2" key="1">
    <citation type="journal article" date="2023" name="G3 (Bethesda)">
        <title>Genome assembly and association tests identify interacting loci associated with vigor, precocity, and sex in interspecific pistachio rootstocks.</title>
        <authorList>
            <person name="Palmer W."/>
            <person name="Jacygrad E."/>
            <person name="Sagayaradj S."/>
            <person name="Cavanaugh K."/>
            <person name="Han R."/>
            <person name="Bertier L."/>
            <person name="Beede B."/>
            <person name="Kafkas S."/>
            <person name="Golino D."/>
            <person name="Preece J."/>
            <person name="Michelmore R."/>
        </authorList>
    </citation>
    <scope>NUCLEOTIDE SEQUENCE [LARGE SCALE GENOMIC DNA]</scope>
</reference>
<dbReference type="Proteomes" id="UP001164250">
    <property type="component" value="Chromosome 5"/>
</dbReference>
<name>A0ACC1BGD7_9ROSI</name>
<protein>
    <submittedName>
        <fullName evidence="1">Uncharacterized protein</fullName>
    </submittedName>
</protein>
<organism evidence="1 2">
    <name type="scientific">Pistacia atlantica</name>
    <dbReference type="NCBI Taxonomy" id="434234"/>
    <lineage>
        <taxon>Eukaryota</taxon>
        <taxon>Viridiplantae</taxon>
        <taxon>Streptophyta</taxon>
        <taxon>Embryophyta</taxon>
        <taxon>Tracheophyta</taxon>
        <taxon>Spermatophyta</taxon>
        <taxon>Magnoliopsida</taxon>
        <taxon>eudicotyledons</taxon>
        <taxon>Gunneridae</taxon>
        <taxon>Pentapetalae</taxon>
        <taxon>rosids</taxon>
        <taxon>malvids</taxon>
        <taxon>Sapindales</taxon>
        <taxon>Anacardiaceae</taxon>
        <taxon>Pistacia</taxon>
    </lineage>
</organism>
<dbReference type="EMBL" id="CM047901">
    <property type="protein sequence ID" value="KAJ0098008.1"/>
    <property type="molecule type" value="Genomic_DNA"/>
</dbReference>
<sequence length="92" mass="10423">MMEDFRYKSCGDGRMQIDNYYGSTTAAARPSLNGNGMQRSSVPPPPQTQQPQNNDAKFKKGKQLGKVTVKGSFKKSFRWIKDGCSRVVFVWR</sequence>
<proteinExistence type="predicted"/>